<dbReference type="Ensembl" id="ENSOART00020000831.2">
    <property type="protein sequence ID" value="ENSOARP00020000660.2"/>
    <property type="gene ID" value="ENSOARG00020000404.2"/>
</dbReference>
<organism evidence="1">
    <name type="scientific">Ovis aries</name>
    <name type="common">Sheep</name>
    <dbReference type="NCBI Taxonomy" id="9940"/>
    <lineage>
        <taxon>Eukaryota</taxon>
        <taxon>Metazoa</taxon>
        <taxon>Chordata</taxon>
        <taxon>Craniata</taxon>
        <taxon>Vertebrata</taxon>
        <taxon>Euteleostomi</taxon>
        <taxon>Mammalia</taxon>
        <taxon>Eutheria</taxon>
        <taxon>Laurasiatheria</taxon>
        <taxon>Artiodactyla</taxon>
        <taxon>Ruminantia</taxon>
        <taxon>Pecora</taxon>
        <taxon>Bovidae</taxon>
        <taxon>Caprinae</taxon>
        <taxon>Ovis</taxon>
    </lineage>
</organism>
<reference evidence="1" key="3">
    <citation type="submission" date="2025-09" db="UniProtKB">
        <authorList>
            <consortium name="Ensembl"/>
        </authorList>
    </citation>
    <scope>IDENTIFICATION</scope>
</reference>
<reference evidence="1" key="2">
    <citation type="submission" date="2025-08" db="UniProtKB">
        <authorList>
            <consortium name="Ensembl"/>
        </authorList>
    </citation>
    <scope>IDENTIFICATION</scope>
</reference>
<name>A0AC11AKV2_SHEEP</name>
<accession>A0AC11AKV2</accession>
<protein>
    <submittedName>
        <fullName evidence="1">Shugoshin 1</fullName>
    </submittedName>
</protein>
<reference evidence="1" key="1">
    <citation type="submission" date="2020-11" db="EMBL/GenBank/DDBJ databases">
        <authorList>
            <person name="Davenport K.M."/>
            <person name="Bickhart D.M."/>
            <person name="Smith T.P.L."/>
            <person name="Murdoch B.M."/>
            <person name="Rosen B.D."/>
        </authorList>
    </citation>
    <scope>NUCLEOTIDE SEQUENCE [LARGE SCALE GENOMIC DNA]</scope>
    <source>
        <strain evidence="1">OAR_USU_Benz2616</strain>
    </source>
</reference>
<sequence>MGARRGEFERGRRRDPRSEAGVPGVPARAARPSRGAWCEQSDSCGGSRGPGTVPGVPREAGLRASRPPAPAAFSGEGAAAFRPHGRRAAPPAAGSPGPSRSAARSSGLGPARPAPLSEFLLCSVEPEPPAPRRSGVLEQKMAKERCLKKSFQDSLEDIKKQIKEKRSKNLTEIKRKSLIIAPCQTITNTSKVLSYEDNNRMLALALENEKSKLKEAHDVILKLRRECYFLSYQLYTLKNKLMSQQTEEPAQNLELCPSGMDSKSGMDSNNDSNSRDLFVKHLPQVLEDADCPGQKESFQVEEPVPTISQDRPGFDLDSSEDKSTDIVLPRTISLRRGLKKYINSPCQTSAVDDFGISHLSEDSLELERSKFVGPPVNTRIPENVEQSVCRYNRSQIYLSPRLIHPGRSAKTKKDVYDCKSQQTKSKYRGAKERKGKEKANKRGKSKSVSKYNGSKSESKTVSQKKLNEVVTSCDAYNFNLEEGVHLTPFRQKVCSDAAGKETSNDSEVSVCESSCSGDDSDDLYVPTCKSSPDLSSESARSPVPRPRPKRALRCRGSETTETPPGALPEIHQSPPFSLKDITNVPSYPVMKTRKLSLSPKKNVESPPVSLRKRRCTAAVVSYKEPTLASKLRRGDPFTDLCFLNSPIFKQKKDSRHCSKKKT</sequence>
<proteinExistence type="predicted"/>
<evidence type="ECO:0000313" key="1">
    <source>
        <dbReference type="Ensembl" id="ENSOARP00020000660.2"/>
    </source>
</evidence>
<gene>
    <name evidence="1" type="primary">SGO1</name>
</gene>